<evidence type="ECO:0000313" key="2">
    <source>
        <dbReference type="EMBL" id="KAF5757516.1"/>
    </source>
</evidence>
<dbReference type="EMBL" id="MNCJ02000332">
    <property type="protein sequence ID" value="KAF5757516.1"/>
    <property type="molecule type" value="Genomic_DNA"/>
</dbReference>
<evidence type="ECO:0000313" key="3">
    <source>
        <dbReference type="Proteomes" id="UP000215914"/>
    </source>
</evidence>
<dbReference type="Proteomes" id="UP000215914">
    <property type="component" value="Unassembled WGS sequence"/>
</dbReference>
<dbReference type="AlphaFoldDB" id="A0A9K3DLI8"/>
<sequence length="126" mass="13979">MENENKKRPEVNGDGRSSSKKIRAKKERYNVGVTAKDAELEEFLAIINRLQEGFDHFQKKEAGDCVGKSVPAPAMDSGMVDMGFEVEDFVQFQEGGRKNSAGDVLRNEVVFRFDLNADPASSSMSD</sequence>
<dbReference type="Gramene" id="mRNA:HanXRQr2_Chr17g0827661">
    <property type="protein sequence ID" value="CDS:HanXRQr2_Chr17g0827661.1"/>
    <property type="gene ID" value="HanXRQr2_Chr17g0827661"/>
</dbReference>
<feature type="compositionally biased region" description="Basic and acidic residues" evidence="1">
    <location>
        <begin position="1"/>
        <end position="13"/>
    </location>
</feature>
<organism evidence="2 3">
    <name type="scientific">Helianthus annuus</name>
    <name type="common">Common sunflower</name>
    <dbReference type="NCBI Taxonomy" id="4232"/>
    <lineage>
        <taxon>Eukaryota</taxon>
        <taxon>Viridiplantae</taxon>
        <taxon>Streptophyta</taxon>
        <taxon>Embryophyta</taxon>
        <taxon>Tracheophyta</taxon>
        <taxon>Spermatophyta</taxon>
        <taxon>Magnoliopsida</taxon>
        <taxon>eudicotyledons</taxon>
        <taxon>Gunneridae</taxon>
        <taxon>Pentapetalae</taxon>
        <taxon>asterids</taxon>
        <taxon>campanulids</taxon>
        <taxon>Asterales</taxon>
        <taxon>Asteraceae</taxon>
        <taxon>Asteroideae</taxon>
        <taxon>Heliantheae alliance</taxon>
        <taxon>Heliantheae</taxon>
        <taxon>Helianthus</taxon>
    </lineage>
</organism>
<feature type="region of interest" description="Disordered" evidence="1">
    <location>
        <begin position="1"/>
        <end position="24"/>
    </location>
</feature>
<reference evidence="2" key="1">
    <citation type="journal article" date="2017" name="Nature">
        <title>The sunflower genome provides insights into oil metabolism, flowering and Asterid evolution.</title>
        <authorList>
            <person name="Badouin H."/>
            <person name="Gouzy J."/>
            <person name="Grassa C.J."/>
            <person name="Murat F."/>
            <person name="Staton S.E."/>
            <person name="Cottret L."/>
            <person name="Lelandais-Briere C."/>
            <person name="Owens G.L."/>
            <person name="Carrere S."/>
            <person name="Mayjonade B."/>
            <person name="Legrand L."/>
            <person name="Gill N."/>
            <person name="Kane N.C."/>
            <person name="Bowers J.E."/>
            <person name="Hubner S."/>
            <person name="Bellec A."/>
            <person name="Berard A."/>
            <person name="Berges H."/>
            <person name="Blanchet N."/>
            <person name="Boniface M.C."/>
            <person name="Brunel D."/>
            <person name="Catrice O."/>
            <person name="Chaidir N."/>
            <person name="Claudel C."/>
            <person name="Donnadieu C."/>
            <person name="Faraut T."/>
            <person name="Fievet G."/>
            <person name="Helmstetter N."/>
            <person name="King M."/>
            <person name="Knapp S.J."/>
            <person name="Lai Z."/>
            <person name="Le Paslier M.C."/>
            <person name="Lippi Y."/>
            <person name="Lorenzon L."/>
            <person name="Mandel J.R."/>
            <person name="Marage G."/>
            <person name="Marchand G."/>
            <person name="Marquand E."/>
            <person name="Bret-Mestries E."/>
            <person name="Morien E."/>
            <person name="Nambeesan S."/>
            <person name="Nguyen T."/>
            <person name="Pegot-Espagnet P."/>
            <person name="Pouilly N."/>
            <person name="Raftis F."/>
            <person name="Sallet E."/>
            <person name="Schiex T."/>
            <person name="Thomas J."/>
            <person name="Vandecasteele C."/>
            <person name="Vares D."/>
            <person name="Vear F."/>
            <person name="Vautrin S."/>
            <person name="Crespi M."/>
            <person name="Mangin B."/>
            <person name="Burke J.M."/>
            <person name="Salse J."/>
            <person name="Munos S."/>
            <person name="Vincourt P."/>
            <person name="Rieseberg L.H."/>
            <person name="Langlade N.B."/>
        </authorList>
    </citation>
    <scope>NUCLEOTIDE SEQUENCE</scope>
    <source>
        <tissue evidence="2">Leaves</tissue>
    </source>
</reference>
<gene>
    <name evidence="2" type="ORF">HanXRQr2_Chr17g0827661</name>
</gene>
<reference evidence="2" key="2">
    <citation type="submission" date="2020-06" db="EMBL/GenBank/DDBJ databases">
        <title>Helianthus annuus Genome sequencing and assembly Release 2.</title>
        <authorList>
            <person name="Gouzy J."/>
            <person name="Langlade N."/>
            <person name="Munos S."/>
        </authorList>
    </citation>
    <scope>NUCLEOTIDE SEQUENCE</scope>
    <source>
        <tissue evidence="2">Leaves</tissue>
    </source>
</reference>
<keyword evidence="3" id="KW-1185">Reference proteome</keyword>
<protein>
    <submittedName>
        <fullName evidence="2">Uncharacterized protein</fullName>
    </submittedName>
</protein>
<comment type="caution">
    <text evidence="2">The sequence shown here is derived from an EMBL/GenBank/DDBJ whole genome shotgun (WGS) entry which is preliminary data.</text>
</comment>
<evidence type="ECO:0000256" key="1">
    <source>
        <dbReference type="SAM" id="MobiDB-lite"/>
    </source>
</evidence>
<accession>A0A9K3DLI8</accession>
<name>A0A9K3DLI8_HELAN</name>
<proteinExistence type="predicted"/>